<dbReference type="EMBL" id="MKZQ01000063">
    <property type="protein sequence ID" value="PJN66554.1"/>
    <property type="molecule type" value="Genomic_DNA"/>
</dbReference>
<proteinExistence type="predicted"/>
<dbReference type="AlphaFoldDB" id="A0AAP8GU05"/>
<sequence length="42" mass="4972">MLNLVKNYQIFLSLENEILKRFAYEEVEKVEKSDEIGLIQPS</sequence>
<evidence type="ECO:0000313" key="2">
    <source>
        <dbReference type="Proteomes" id="UP000236165"/>
    </source>
</evidence>
<gene>
    <name evidence="1" type="ORF">BACWE_46700</name>
</gene>
<reference evidence="1 2" key="1">
    <citation type="submission" date="2016-10" db="EMBL/GenBank/DDBJ databases">
        <title>Genome Sequence of Bacillus weihenstephanensis GM6LP.</title>
        <authorList>
            <person name="Poehlein A."/>
            <person name="Wemheuer F."/>
            <person name="Hollensteiner J."/>
            <person name="Wemheuer B."/>
        </authorList>
    </citation>
    <scope>NUCLEOTIDE SEQUENCE [LARGE SCALE GENOMIC DNA]</scope>
    <source>
        <strain evidence="1 2">GM6LP</strain>
    </source>
</reference>
<name>A0AAP8GU05_BACMY</name>
<comment type="caution">
    <text evidence="1">The sequence shown here is derived from an EMBL/GenBank/DDBJ whole genome shotgun (WGS) entry which is preliminary data.</text>
</comment>
<evidence type="ECO:0000313" key="1">
    <source>
        <dbReference type="EMBL" id="PJN66554.1"/>
    </source>
</evidence>
<dbReference type="Proteomes" id="UP000236165">
    <property type="component" value="Unassembled WGS sequence"/>
</dbReference>
<accession>A0AAP8GU05</accession>
<organism evidence="1 2">
    <name type="scientific">Bacillus mycoides</name>
    <dbReference type="NCBI Taxonomy" id="1405"/>
    <lineage>
        <taxon>Bacteria</taxon>
        <taxon>Bacillati</taxon>
        <taxon>Bacillota</taxon>
        <taxon>Bacilli</taxon>
        <taxon>Bacillales</taxon>
        <taxon>Bacillaceae</taxon>
        <taxon>Bacillus</taxon>
        <taxon>Bacillus cereus group</taxon>
    </lineage>
</organism>
<protein>
    <submittedName>
        <fullName evidence="1">Uncharacterized protein</fullName>
    </submittedName>
</protein>